<reference evidence="1 2" key="1">
    <citation type="submission" date="2017-12" db="EMBL/GenBank/DDBJ databases">
        <title>Anaerobic carbon monoxide metabolism by Pleomorphomonas carboxyditropha sp. nov., a new mesophilic hydrogenogenic carboxidotroph.</title>
        <authorList>
            <person name="Esquivel-Elizondo S."/>
            <person name="Krajmalnik-Brown R."/>
        </authorList>
    </citation>
    <scope>NUCLEOTIDE SEQUENCE [LARGE SCALE GENOMIC DNA]</scope>
    <source>
        <strain evidence="1 2">R5-392</strain>
    </source>
</reference>
<gene>
    <name evidence="1" type="ORF">CXZ10_04875</name>
</gene>
<comment type="caution">
    <text evidence="1">The sequence shown here is derived from an EMBL/GenBank/DDBJ whole genome shotgun (WGS) entry which is preliminary data.</text>
</comment>
<keyword evidence="2" id="KW-1185">Reference proteome</keyword>
<proteinExistence type="predicted"/>
<protein>
    <submittedName>
        <fullName evidence="1">Uncharacterized protein</fullName>
    </submittedName>
</protein>
<dbReference type="AlphaFoldDB" id="A0A1I4QGQ3"/>
<name>A0A1I4QGQ3_9HYPH</name>
<accession>A0A1I4QGQ3</accession>
<evidence type="ECO:0000313" key="2">
    <source>
        <dbReference type="Proteomes" id="UP000233491"/>
    </source>
</evidence>
<sequence>MTDTRNDHRSIAREKAIAEGVKDVAAELRLIDIVNLVVYIQLEKHGNLDDLVASSVELYFKPDTLRYGWRAAVDTDWSGPTTVTLDMEFQNQGVTVFFSLILGPLNAGVEIHYFAVSGSSGDPEENTHRLVEAIADARLVPIG</sequence>
<organism evidence="1 2">
    <name type="scientific">Pleomorphomonas diazotrophica</name>
    <dbReference type="NCBI Taxonomy" id="1166257"/>
    <lineage>
        <taxon>Bacteria</taxon>
        <taxon>Pseudomonadati</taxon>
        <taxon>Pseudomonadota</taxon>
        <taxon>Alphaproteobacteria</taxon>
        <taxon>Hyphomicrobiales</taxon>
        <taxon>Pleomorphomonadaceae</taxon>
        <taxon>Pleomorphomonas</taxon>
    </lineage>
</organism>
<evidence type="ECO:0000313" key="1">
    <source>
        <dbReference type="EMBL" id="PKR90696.1"/>
    </source>
</evidence>
<dbReference type="OrthoDB" id="7862614at2"/>
<dbReference type="Proteomes" id="UP000233491">
    <property type="component" value="Unassembled WGS sequence"/>
</dbReference>
<dbReference type="RefSeq" id="WP_101287960.1">
    <property type="nucleotide sequence ID" value="NZ_FOUQ01000001.1"/>
</dbReference>
<dbReference type="EMBL" id="PJNW01000002">
    <property type="protein sequence ID" value="PKR90696.1"/>
    <property type="molecule type" value="Genomic_DNA"/>
</dbReference>